<protein>
    <submittedName>
        <fullName evidence="2">DUF3592 domain-containing protein</fullName>
    </submittedName>
</protein>
<proteinExistence type="predicted"/>
<keyword evidence="1" id="KW-0812">Transmembrane</keyword>
<feature type="transmembrane region" description="Helical" evidence="1">
    <location>
        <begin position="6"/>
        <end position="23"/>
    </location>
</feature>
<comment type="caution">
    <text evidence="2">The sequence shown here is derived from an EMBL/GenBank/DDBJ whole genome shotgun (WGS) entry which is preliminary data.</text>
</comment>
<organism evidence="2 3">
    <name type="scientific">Streptomyces misionensis</name>
    <dbReference type="NCBI Taxonomy" id="67331"/>
    <lineage>
        <taxon>Bacteria</taxon>
        <taxon>Bacillati</taxon>
        <taxon>Actinomycetota</taxon>
        <taxon>Actinomycetes</taxon>
        <taxon>Kitasatosporales</taxon>
        <taxon>Streptomycetaceae</taxon>
        <taxon>Streptomyces</taxon>
    </lineage>
</organism>
<dbReference type="EMBL" id="VOGW01000069">
    <property type="protein sequence ID" value="TWV49641.1"/>
    <property type="molecule type" value="Genomic_DNA"/>
</dbReference>
<accession>A0A5C6JUV9</accession>
<dbReference type="RefSeq" id="WP_146465219.1">
    <property type="nucleotide sequence ID" value="NZ_VOGW01000069.1"/>
</dbReference>
<name>A0A5C6JUV9_9ACTN</name>
<reference evidence="2" key="1">
    <citation type="journal article" date="2019" name="Microbiol. Resour. Announc.">
        <title>Draft Genomic Sequences of Streptomyces misionensis and Streptomyces albidoflavus, bacteria applied for phytopathogen biocontrol.</title>
        <authorList>
            <person name="Pylro V."/>
            <person name="Dias A."/>
            <person name="Andreote F."/>
            <person name="Varani A."/>
            <person name="Andreote C."/>
            <person name="Bernardo E."/>
            <person name="Martins T."/>
        </authorList>
    </citation>
    <scope>NUCLEOTIDE SEQUENCE [LARGE SCALE GENOMIC DNA]</scope>
    <source>
        <strain evidence="2">66</strain>
    </source>
</reference>
<keyword evidence="1" id="KW-1133">Transmembrane helix</keyword>
<keyword evidence="3" id="KW-1185">Reference proteome</keyword>
<gene>
    <name evidence="2" type="ORF">FRZ03_12535</name>
</gene>
<evidence type="ECO:0000313" key="2">
    <source>
        <dbReference type="EMBL" id="TWV49641.1"/>
    </source>
</evidence>
<keyword evidence="1" id="KW-0472">Membrane</keyword>
<sequence>MGNGFIGVIVCGAVAVLLLAVGLRDTAVVWRLRRHGLRTWGVVVDNVRVDRRDAGPSWAPVIAFADRRGHRVEFTTRMRGGGMGLATGRQVPVVYLAHDPQSARVAMWRHTVGPVLAVLFVGLVFGGTAVLIALTA</sequence>
<feature type="transmembrane region" description="Helical" evidence="1">
    <location>
        <begin position="112"/>
        <end position="134"/>
    </location>
</feature>
<dbReference type="AlphaFoldDB" id="A0A5C6JUV9"/>
<evidence type="ECO:0000313" key="3">
    <source>
        <dbReference type="Proteomes" id="UP000320481"/>
    </source>
</evidence>
<evidence type="ECO:0000256" key="1">
    <source>
        <dbReference type="SAM" id="Phobius"/>
    </source>
</evidence>
<dbReference type="Proteomes" id="UP000320481">
    <property type="component" value="Unassembled WGS sequence"/>
</dbReference>